<proteinExistence type="predicted"/>
<feature type="transmembrane region" description="Helical" evidence="7">
    <location>
        <begin position="131"/>
        <end position="148"/>
    </location>
</feature>
<dbReference type="InterPro" id="IPR000715">
    <property type="entry name" value="Glycosyl_transferase_4"/>
</dbReference>
<evidence type="ECO:0000256" key="1">
    <source>
        <dbReference type="ARBA" id="ARBA00004651"/>
    </source>
</evidence>
<evidence type="ECO:0000256" key="4">
    <source>
        <dbReference type="ARBA" id="ARBA00022692"/>
    </source>
</evidence>
<dbReference type="GO" id="GO:0044038">
    <property type="term" value="P:cell wall macromolecule biosynthetic process"/>
    <property type="evidence" value="ECO:0007669"/>
    <property type="project" value="TreeGrafter"/>
</dbReference>
<feature type="transmembrane region" description="Helical" evidence="7">
    <location>
        <begin position="77"/>
        <end position="95"/>
    </location>
</feature>
<feature type="transmembrane region" description="Helical" evidence="7">
    <location>
        <begin position="52"/>
        <end position="71"/>
    </location>
</feature>
<dbReference type="EMBL" id="UINC01201044">
    <property type="protein sequence ID" value="SVE20208.1"/>
    <property type="molecule type" value="Genomic_DNA"/>
</dbReference>
<keyword evidence="2" id="KW-1003">Cell membrane</keyword>
<feature type="transmembrane region" description="Helical" evidence="7">
    <location>
        <begin position="26"/>
        <end position="43"/>
    </location>
</feature>
<accession>A0A383BLD2</accession>
<organism evidence="8">
    <name type="scientific">marine metagenome</name>
    <dbReference type="NCBI Taxonomy" id="408172"/>
    <lineage>
        <taxon>unclassified sequences</taxon>
        <taxon>metagenomes</taxon>
        <taxon>ecological metagenomes</taxon>
    </lineage>
</organism>
<dbReference type="GO" id="GO:0009103">
    <property type="term" value="P:lipopolysaccharide biosynthetic process"/>
    <property type="evidence" value="ECO:0007669"/>
    <property type="project" value="TreeGrafter"/>
</dbReference>
<evidence type="ECO:0000313" key="8">
    <source>
        <dbReference type="EMBL" id="SVE20208.1"/>
    </source>
</evidence>
<keyword evidence="5 7" id="KW-1133">Transmembrane helix</keyword>
<dbReference type="AlphaFoldDB" id="A0A383BLD2"/>
<feature type="transmembrane region" description="Helical" evidence="7">
    <location>
        <begin position="155"/>
        <end position="175"/>
    </location>
</feature>
<keyword evidence="6 7" id="KW-0472">Membrane</keyword>
<evidence type="ECO:0000256" key="6">
    <source>
        <dbReference type="ARBA" id="ARBA00023136"/>
    </source>
</evidence>
<dbReference type="PANTHER" id="PTHR22926">
    <property type="entry name" value="PHOSPHO-N-ACETYLMURAMOYL-PENTAPEPTIDE-TRANSFERASE"/>
    <property type="match status" value="1"/>
</dbReference>
<dbReference type="Pfam" id="PF00953">
    <property type="entry name" value="Glycos_transf_4"/>
    <property type="match status" value="1"/>
</dbReference>
<gene>
    <name evidence="8" type="ORF">METZ01_LOCUS473062</name>
</gene>
<dbReference type="GO" id="GO:0016780">
    <property type="term" value="F:phosphotransferase activity, for other substituted phosphate groups"/>
    <property type="evidence" value="ECO:0007669"/>
    <property type="project" value="InterPro"/>
</dbReference>
<keyword evidence="3" id="KW-0808">Transferase</keyword>
<keyword evidence="4 7" id="KW-0812">Transmembrane</keyword>
<protein>
    <submittedName>
        <fullName evidence="8">Uncharacterized protein</fullName>
    </submittedName>
</protein>
<dbReference type="GO" id="GO:0071555">
    <property type="term" value="P:cell wall organization"/>
    <property type="evidence" value="ECO:0007669"/>
    <property type="project" value="TreeGrafter"/>
</dbReference>
<feature type="transmembrane region" description="Helical" evidence="7">
    <location>
        <begin position="107"/>
        <end position="125"/>
    </location>
</feature>
<evidence type="ECO:0000256" key="5">
    <source>
        <dbReference type="ARBA" id="ARBA00022989"/>
    </source>
</evidence>
<comment type="subcellular location">
    <subcellularLocation>
        <location evidence="1">Cell membrane</location>
        <topology evidence="1">Multi-pass membrane protein</topology>
    </subcellularLocation>
</comment>
<feature type="non-terminal residue" evidence="8">
    <location>
        <position position="245"/>
    </location>
</feature>
<dbReference type="PANTHER" id="PTHR22926:SF3">
    <property type="entry name" value="UNDECAPRENYL-PHOSPHATE ALPHA-N-ACETYLGLUCOSAMINYL 1-PHOSPHATE TRANSFERASE"/>
    <property type="match status" value="1"/>
</dbReference>
<evidence type="ECO:0000256" key="3">
    <source>
        <dbReference type="ARBA" id="ARBA00022679"/>
    </source>
</evidence>
<name>A0A383BLD2_9ZZZZ</name>
<evidence type="ECO:0000256" key="7">
    <source>
        <dbReference type="SAM" id="Phobius"/>
    </source>
</evidence>
<sequence length="245" mass="25827">MGGIGISAGLAAGLLAAPVPAVWSRALLVALAILLVSVVDDLVRPLNVVHKLLLQLAAAVSWVVLAPATPIQLTGDWILAGPVAMVVTVVWLLWLMNVFNFMDGIDGLTVTQTAAMSLGLALLLVTTDSPLRSVPLVVIAACAGFVLFNAPPARIFMGDVGSLSLGFVLGTITLAATGKGIPLWLSSLPLTAYVMDTSYTIVRRWQRGENVLRAHKEHLYQQLVQAGWSHLHVDVIALAVTGLCS</sequence>
<dbReference type="GO" id="GO:0005886">
    <property type="term" value="C:plasma membrane"/>
    <property type="evidence" value="ECO:0007669"/>
    <property type="project" value="UniProtKB-SubCell"/>
</dbReference>
<evidence type="ECO:0000256" key="2">
    <source>
        <dbReference type="ARBA" id="ARBA00022475"/>
    </source>
</evidence>
<reference evidence="8" key="1">
    <citation type="submission" date="2018-05" db="EMBL/GenBank/DDBJ databases">
        <authorList>
            <person name="Lanie J.A."/>
            <person name="Ng W.-L."/>
            <person name="Kazmierczak K.M."/>
            <person name="Andrzejewski T.M."/>
            <person name="Davidsen T.M."/>
            <person name="Wayne K.J."/>
            <person name="Tettelin H."/>
            <person name="Glass J.I."/>
            <person name="Rusch D."/>
            <person name="Podicherti R."/>
            <person name="Tsui H.-C.T."/>
            <person name="Winkler M.E."/>
        </authorList>
    </citation>
    <scope>NUCLEOTIDE SEQUENCE</scope>
</reference>